<evidence type="ECO:0000259" key="2">
    <source>
        <dbReference type="PROSITE" id="PS50181"/>
    </source>
</evidence>
<dbReference type="PANTHER" id="PTHR34591:SF43">
    <property type="entry name" value="F-BOX DOMAIN-CONTAINING PROTEIN"/>
    <property type="match status" value="1"/>
</dbReference>
<sequence length="547" mass="61669">MNPDLTFDIPFNKYPDLHDSCQPMENMAVSPAALPDDALAGVLGRLPPRSLAAARLVCTAWRALVDDRRLLLPHLLPHSVGGLFVSYMDHETPHFFARPPPAPPAACAGPAGRIDGGFGFAAPDGEERFYWHSIVDHCNGLVLFSREALFLCNPATRWWARLPPPCSGDGDDRHWGRRAFVVFDPAAVPPHWEVLLAPREPHEPRPRGDDAEGDGDAEEEHEEKGEEDIGGTWRTMEWQQEHGDISEDDDAEEEEHDRISEEDNGGAWRTMEWQQEHGETAEDDGGTWRMVEWPPEAWTWHVISSRTMRWEERAFVREGEAAGTVAGLLLHSLGRVGVYDGLWRYSAYCHGALYVHCRGEFVSRLSLSTNEYRVIRSPIDLAACHQGTRSFLGRSGNGVCFAALDGAKLRVWILDESGDEIEWQLKHHSMVNIPDYEQLSSYAGRWAIDDFYEAEGGESLEEHNDGWDSDDDDVIGGIVDDDGDDKWGVMFLGFHPCKEVVFMTEHDRGFAYHLDSKKIQYLGKLYTRTYHRGLYESVVFTPCLIGV</sequence>
<dbReference type="Gene3D" id="1.20.1280.50">
    <property type="match status" value="1"/>
</dbReference>
<reference evidence="3 4" key="2">
    <citation type="submission" date="2024-10" db="EMBL/GenBank/DDBJ databases">
        <authorList>
            <person name="Ryan C."/>
        </authorList>
    </citation>
    <scope>NUCLEOTIDE SEQUENCE [LARGE SCALE GENOMIC DNA]</scope>
</reference>
<dbReference type="SMART" id="SM00256">
    <property type="entry name" value="FBOX"/>
    <property type="match status" value="1"/>
</dbReference>
<dbReference type="InterPro" id="IPR001810">
    <property type="entry name" value="F-box_dom"/>
</dbReference>
<dbReference type="Pfam" id="PF12937">
    <property type="entry name" value="F-box-like"/>
    <property type="match status" value="1"/>
</dbReference>
<gene>
    <name evidence="3" type="ORF">URODEC1_LOCUS55043</name>
</gene>
<dbReference type="AlphaFoldDB" id="A0ABC9AJK0"/>
<accession>A0ABC9AJK0</accession>
<evidence type="ECO:0000313" key="4">
    <source>
        <dbReference type="Proteomes" id="UP001497457"/>
    </source>
</evidence>
<organism evidence="3 4">
    <name type="scientific">Urochloa decumbens</name>
    <dbReference type="NCBI Taxonomy" id="240449"/>
    <lineage>
        <taxon>Eukaryota</taxon>
        <taxon>Viridiplantae</taxon>
        <taxon>Streptophyta</taxon>
        <taxon>Embryophyta</taxon>
        <taxon>Tracheophyta</taxon>
        <taxon>Spermatophyta</taxon>
        <taxon>Magnoliopsida</taxon>
        <taxon>Liliopsida</taxon>
        <taxon>Poales</taxon>
        <taxon>Poaceae</taxon>
        <taxon>PACMAD clade</taxon>
        <taxon>Panicoideae</taxon>
        <taxon>Panicodae</taxon>
        <taxon>Paniceae</taxon>
        <taxon>Melinidinae</taxon>
        <taxon>Urochloa</taxon>
    </lineage>
</organism>
<feature type="region of interest" description="Disordered" evidence="1">
    <location>
        <begin position="196"/>
        <end position="267"/>
    </location>
</feature>
<keyword evidence="4" id="KW-1185">Reference proteome</keyword>
<evidence type="ECO:0000313" key="3">
    <source>
        <dbReference type="EMBL" id="CAL4978967.1"/>
    </source>
</evidence>
<protein>
    <recommendedName>
        <fullName evidence="2">F-box domain-containing protein</fullName>
    </recommendedName>
</protein>
<dbReference type="PANTHER" id="PTHR34591">
    <property type="entry name" value="OS03G0653100 PROTEIN-RELATED"/>
    <property type="match status" value="1"/>
</dbReference>
<feature type="compositionally biased region" description="Acidic residues" evidence="1">
    <location>
        <begin position="246"/>
        <end position="255"/>
    </location>
</feature>
<reference evidence="4" key="1">
    <citation type="submission" date="2024-06" db="EMBL/GenBank/DDBJ databases">
        <authorList>
            <person name="Ryan C."/>
        </authorList>
    </citation>
    <scope>NUCLEOTIDE SEQUENCE [LARGE SCALE GENOMIC DNA]</scope>
</reference>
<evidence type="ECO:0000256" key="1">
    <source>
        <dbReference type="SAM" id="MobiDB-lite"/>
    </source>
</evidence>
<proteinExistence type="predicted"/>
<feature type="domain" description="F-box" evidence="2">
    <location>
        <begin position="28"/>
        <end position="75"/>
    </location>
</feature>
<dbReference type="EMBL" id="OZ075131">
    <property type="protein sequence ID" value="CAL4978967.1"/>
    <property type="molecule type" value="Genomic_DNA"/>
</dbReference>
<dbReference type="InterPro" id="IPR036047">
    <property type="entry name" value="F-box-like_dom_sf"/>
</dbReference>
<feature type="compositionally biased region" description="Acidic residues" evidence="1">
    <location>
        <begin position="211"/>
        <end position="229"/>
    </location>
</feature>
<dbReference type="SUPFAM" id="SSF81383">
    <property type="entry name" value="F-box domain"/>
    <property type="match status" value="1"/>
</dbReference>
<name>A0ABC9AJK0_9POAL</name>
<dbReference type="Proteomes" id="UP001497457">
    <property type="component" value="Chromosome 21rd"/>
</dbReference>
<feature type="compositionally biased region" description="Basic and acidic residues" evidence="1">
    <location>
        <begin position="199"/>
        <end position="210"/>
    </location>
</feature>
<dbReference type="PROSITE" id="PS50181">
    <property type="entry name" value="FBOX"/>
    <property type="match status" value="1"/>
</dbReference>